<dbReference type="InterPro" id="IPR029058">
    <property type="entry name" value="AB_hydrolase_fold"/>
</dbReference>
<feature type="domain" description="AB hydrolase-1" evidence="2">
    <location>
        <begin position="66"/>
        <end position="317"/>
    </location>
</feature>
<dbReference type="GO" id="GO:0047372">
    <property type="term" value="F:monoacylglycerol lipase activity"/>
    <property type="evidence" value="ECO:0007669"/>
    <property type="project" value="TreeGrafter"/>
</dbReference>
<feature type="signal peptide" evidence="1">
    <location>
        <begin position="1"/>
        <end position="19"/>
    </location>
</feature>
<dbReference type="InterPro" id="IPR050266">
    <property type="entry name" value="AB_hydrolase_sf"/>
</dbReference>
<evidence type="ECO:0000256" key="1">
    <source>
        <dbReference type="SAM" id="SignalP"/>
    </source>
</evidence>
<dbReference type="InterPro" id="IPR000073">
    <property type="entry name" value="AB_hydrolase_1"/>
</dbReference>
<sequence>MLQRWLGAVLLGVSWAALADKTPEYGVALEGFDYPYPVRYFEFDSQQQSLRMAYLDVQPEDANGQTVVLLHGKNFCAATWESTLNALSEAGYRVIAPDQIGFCKSAKPAHYQFSFQQLAANTHALLDSLGIKEHLIMGHSMGGMLATRYALMYPERVSQLVLLNPIGLEDWLAKGVPYRDVQAWYESELRSNAEGMRRYQQATYYAGEWRPEFDRWVTMQAGMFAGPGRERVAWLSALTYDMILTQPVYYEFPRLKVPTLLLIGEQDNTAVGKASAPEAARRELGNYPALAREAAARIPDAELMLFPEWGHSPQVQAPAAFHRILIEQLAD</sequence>
<dbReference type="Gene3D" id="3.40.50.1820">
    <property type="entry name" value="alpha/beta hydrolase"/>
    <property type="match status" value="1"/>
</dbReference>
<protein>
    <submittedName>
        <fullName evidence="3">Alpha/beta fold family hydrolase</fullName>
    </submittedName>
</protein>
<dbReference type="PRINTS" id="PR00412">
    <property type="entry name" value="EPOXHYDRLASE"/>
</dbReference>
<dbReference type="PRINTS" id="PR00111">
    <property type="entry name" value="ABHYDROLASE"/>
</dbReference>
<feature type="chain" id="PRO_5002112141" evidence="1">
    <location>
        <begin position="20"/>
        <end position="331"/>
    </location>
</feature>
<dbReference type="Proteomes" id="UP000006764">
    <property type="component" value="Chromosome"/>
</dbReference>
<reference evidence="3 4" key="1">
    <citation type="journal article" date="2012" name="J. Bacteriol.">
        <title>Genome sequence of an alkane-degrading bacterium, Alcanivorax pacificus type strain W11-5, isolated from deep sea sediment.</title>
        <authorList>
            <person name="Lai Q."/>
            <person name="Shao Z."/>
        </authorList>
    </citation>
    <scope>NUCLEOTIDE SEQUENCE [LARGE SCALE GENOMIC DNA]</scope>
    <source>
        <strain evidence="3 4">W11-5</strain>
    </source>
</reference>
<dbReference type="STRING" id="391936.S7S_15105"/>
<gene>
    <name evidence="3" type="ORF">S7S_15105</name>
</gene>
<dbReference type="PANTHER" id="PTHR43798">
    <property type="entry name" value="MONOACYLGLYCEROL LIPASE"/>
    <property type="match status" value="1"/>
</dbReference>
<keyword evidence="4" id="KW-1185">Reference proteome</keyword>
<dbReference type="PANTHER" id="PTHR43798:SF33">
    <property type="entry name" value="HYDROLASE, PUTATIVE (AFU_ORTHOLOGUE AFUA_2G14860)-RELATED"/>
    <property type="match status" value="1"/>
</dbReference>
<keyword evidence="1" id="KW-0732">Signal</keyword>
<dbReference type="SUPFAM" id="SSF53474">
    <property type="entry name" value="alpha/beta-Hydrolases"/>
    <property type="match status" value="1"/>
</dbReference>
<dbReference type="GO" id="GO:0016020">
    <property type="term" value="C:membrane"/>
    <property type="evidence" value="ECO:0007669"/>
    <property type="project" value="TreeGrafter"/>
</dbReference>
<evidence type="ECO:0000313" key="4">
    <source>
        <dbReference type="Proteomes" id="UP000006764"/>
    </source>
</evidence>
<dbReference type="InterPro" id="IPR000639">
    <property type="entry name" value="Epox_hydrolase-like"/>
</dbReference>
<dbReference type="GO" id="GO:0046464">
    <property type="term" value="P:acylglycerol catabolic process"/>
    <property type="evidence" value="ECO:0007669"/>
    <property type="project" value="TreeGrafter"/>
</dbReference>
<accession>A0A0B4XSN4</accession>
<keyword evidence="3" id="KW-0378">Hydrolase</keyword>
<proteinExistence type="predicted"/>
<dbReference type="HOGENOM" id="CLU_020336_2_0_6"/>
<name>A0A0B4XSN4_9GAMM</name>
<dbReference type="Pfam" id="PF00561">
    <property type="entry name" value="Abhydrolase_1"/>
    <property type="match status" value="1"/>
</dbReference>
<dbReference type="AlphaFoldDB" id="A0A0B4XSN4"/>
<dbReference type="EMBL" id="CP004387">
    <property type="protein sequence ID" value="AJD49433.1"/>
    <property type="molecule type" value="Genomic_DNA"/>
</dbReference>
<dbReference type="KEGG" id="apac:S7S_15105"/>
<dbReference type="OrthoDB" id="9773293at2"/>
<evidence type="ECO:0000313" key="3">
    <source>
        <dbReference type="EMBL" id="AJD49433.1"/>
    </source>
</evidence>
<evidence type="ECO:0000259" key="2">
    <source>
        <dbReference type="Pfam" id="PF00561"/>
    </source>
</evidence>
<dbReference type="RefSeq" id="WP_008733615.1">
    <property type="nucleotide sequence ID" value="NZ_CP004387.1"/>
</dbReference>
<organism evidence="3 4">
    <name type="scientific">Isoalcanivorax pacificus W11-5</name>
    <dbReference type="NCBI Taxonomy" id="391936"/>
    <lineage>
        <taxon>Bacteria</taxon>
        <taxon>Pseudomonadati</taxon>
        <taxon>Pseudomonadota</taxon>
        <taxon>Gammaproteobacteria</taxon>
        <taxon>Oceanospirillales</taxon>
        <taxon>Alcanivoracaceae</taxon>
        <taxon>Isoalcanivorax</taxon>
    </lineage>
</organism>